<gene>
    <name evidence="1" type="ORF">S03H2_44174</name>
</gene>
<protein>
    <submittedName>
        <fullName evidence="1">Uncharacterized protein</fullName>
    </submittedName>
</protein>
<feature type="non-terminal residue" evidence="1">
    <location>
        <position position="269"/>
    </location>
</feature>
<proteinExistence type="predicted"/>
<sequence>TGGNTAGLRVLTTQDRGQVIKLDIDSTVGTGATLRGIRIDADGATCGAGETFYAFDADMDAMTTGGTVYGHYLQMPVGSTGVVLEAITGNDVANDIIGTAITKTLTITGAVDVAMTNPIADMNATLTNAGGGKASWDNYFIDMDYAASQADDTNTWSGGFISMVATESVGTLNLQGNMVDMVLPGTQSADLVGIHLDFNQDANAHNFYGIEVDGVGMTPGAGNEYGIYVHGAFDYDIYTDGPVFFDSIDITPSTNIDALDILGTNMTSA</sequence>
<name>X1JAS1_9ZZZZ</name>
<accession>X1JAS1</accession>
<dbReference type="AlphaFoldDB" id="X1JAS1"/>
<evidence type="ECO:0000313" key="1">
    <source>
        <dbReference type="EMBL" id="GAH75449.1"/>
    </source>
</evidence>
<dbReference type="EMBL" id="BARU01027603">
    <property type="protein sequence ID" value="GAH75449.1"/>
    <property type="molecule type" value="Genomic_DNA"/>
</dbReference>
<feature type="non-terminal residue" evidence="1">
    <location>
        <position position="1"/>
    </location>
</feature>
<comment type="caution">
    <text evidence="1">The sequence shown here is derived from an EMBL/GenBank/DDBJ whole genome shotgun (WGS) entry which is preliminary data.</text>
</comment>
<reference evidence="1" key="1">
    <citation type="journal article" date="2014" name="Front. Microbiol.">
        <title>High frequency of phylogenetically diverse reductive dehalogenase-homologous genes in deep subseafloor sedimentary metagenomes.</title>
        <authorList>
            <person name="Kawai M."/>
            <person name="Futagami T."/>
            <person name="Toyoda A."/>
            <person name="Takaki Y."/>
            <person name="Nishi S."/>
            <person name="Hori S."/>
            <person name="Arai W."/>
            <person name="Tsubouchi T."/>
            <person name="Morono Y."/>
            <person name="Uchiyama I."/>
            <person name="Ito T."/>
            <person name="Fujiyama A."/>
            <person name="Inagaki F."/>
            <person name="Takami H."/>
        </authorList>
    </citation>
    <scope>NUCLEOTIDE SEQUENCE</scope>
    <source>
        <strain evidence="1">Expedition CK06-06</strain>
    </source>
</reference>
<organism evidence="1">
    <name type="scientific">marine sediment metagenome</name>
    <dbReference type="NCBI Taxonomy" id="412755"/>
    <lineage>
        <taxon>unclassified sequences</taxon>
        <taxon>metagenomes</taxon>
        <taxon>ecological metagenomes</taxon>
    </lineage>
</organism>